<organism evidence="1 2">
    <name type="scientific">Vespula maculifrons</name>
    <name type="common">Eastern yellow jacket</name>
    <name type="synonym">Wasp</name>
    <dbReference type="NCBI Taxonomy" id="7453"/>
    <lineage>
        <taxon>Eukaryota</taxon>
        <taxon>Metazoa</taxon>
        <taxon>Ecdysozoa</taxon>
        <taxon>Arthropoda</taxon>
        <taxon>Hexapoda</taxon>
        <taxon>Insecta</taxon>
        <taxon>Pterygota</taxon>
        <taxon>Neoptera</taxon>
        <taxon>Endopterygota</taxon>
        <taxon>Hymenoptera</taxon>
        <taxon>Apocrita</taxon>
        <taxon>Aculeata</taxon>
        <taxon>Vespoidea</taxon>
        <taxon>Vespidae</taxon>
        <taxon>Vespinae</taxon>
        <taxon>Vespula</taxon>
    </lineage>
</organism>
<gene>
    <name evidence="1" type="ORF">V1477_001390</name>
</gene>
<name>A0ABD2CZ60_VESMC</name>
<reference evidence="1 2" key="1">
    <citation type="journal article" date="2024" name="Ann. Entomol. Soc. Am.">
        <title>Genomic analyses of the southern and eastern yellowjacket wasps (Hymenoptera: Vespidae) reveal evolutionary signatures of social life.</title>
        <authorList>
            <person name="Catto M.A."/>
            <person name="Caine P.B."/>
            <person name="Orr S.E."/>
            <person name="Hunt B.G."/>
            <person name="Goodisman M.A.D."/>
        </authorList>
    </citation>
    <scope>NUCLEOTIDE SEQUENCE [LARGE SCALE GENOMIC DNA]</scope>
    <source>
        <strain evidence="1">232</strain>
        <tissue evidence="1">Head and thorax</tissue>
    </source>
</reference>
<protein>
    <submittedName>
        <fullName evidence="1">Uncharacterized protein</fullName>
    </submittedName>
</protein>
<proteinExistence type="predicted"/>
<keyword evidence="2" id="KW-1185">Reference proteome</keyword>
<dbReference type="AlphaFoldDB" id="A0ABD2CZ60"/>
<dbReference type="EMBL" id="JAYRBN010000013">
    <property type="protein sequence ID" value="KAL2750405.1"/>
    <property type="molecule type" value="Genomic_DNA"/>
</dbReference>
<sequence length="60" mass="7335">MVLTTILKVLPQALYYKASFIWWYEDTEYTLLKGFERRSVWFNVPNYLSEYSRHVLKNNV</sequence>
<evidence type="ECO:0000313" key="1">
    <source>
        <dbReference type="EMBL" id="KAL2750405.1"/>
    </source>
</evidence>
<evidence type="ECO:0000313" key="2">
    <source>
        <dbReference type="Proteomes" id="UP001607303"/>
    </source>
</evidence>
<dbReference type="Proteomes" id="UP001607303">
    <property type="component" value="Unassembled WGS sequence"/>
</dbReference>
<comment type="caution">
    <text evidence="1">The sequence shown here is derived from an EMBL/GenBank/DDBJ whole genome shotgun (WGS) entry which is preliminary data.</text>
</comment>
<accession>A0ABD2CZ60</accession>